<feature type="compositionally biased region" description="Pro residues" evidence="1">
    <location>
        <begin position="586"/>
        <end position="597"/>
    </location>
</feature>
<organism evidence="3 4">
    <name type="scientific">Chondromyces apiculatus DSM 436</name>
    <dbReference type="NCBI Taxonomy" id="1192034"/>
    <lineage>
        <taxon>Bacteria</taxon>
        <taxon>Pseudomonadati</taxon>
        <taxon>Myxococcota</taxon>
        <taxon>Polyangia</taxon>
        <taxon>Polyangiales</taxon>
        <taxon>Polyangiaceae</taxon>
        <taxon>Chondromyces</taxon>
    </lineage>
</organism>
<dbReference type="eggNOG" id="COG5351">
    <property type="taxonomic scope" value="Bacteria"/>
</dbReference>
<dbReference type="InterPro" id="IPR018683">
    <property type="entry name" value="DUF2169"/>
</dbReference>
<dbReference type="RefSeq" id="WP_044241686.1">
    <property type="nucleotide sequence ID" value="NZ_ASRX01000023.1"/>
</dbReference>
<feature type="region of interest" description="Disordered" evidence="1">
    <location>
        <begin position="585"/>
        <end position="638"/>
    </location>
</feature>
<evidence type="ECO:0000256" key="1">
    <source>
        <dbReference type="SAM" id="MobiDB-lite"/>
    </source>
</evidence>
<feature type="compositionally biased region" description="Low complexity" evidence="1">
    <location>
        <begin position="379"/>
        <end position="389"/>
    </location>
</feature>
<feature type="region of interest" description="Disordered" evidence="1">
    <location>
        <begin position="461"/>
        <end position="513"/>
    </location>
</feature>
<evidence type="ECO:0000313" key="4">
    <source>
        <dbReference type="Proteomes" id="UP000019678"/>
    </source>
</evidence>
<feature type="region of interest" description="Disordered" evidence="1">
    <location>
        <begin position="432"/>
        <end position="451"/>
    </location>
</feature>
<dbReference type="Proteomes" id="UP000019678">
    <property type="component" value="Unassembled WGS sequence"/>
</dbReference>
<reference evidence="3 4" key="1">
    <citation type="submission" date="2013-05" db="EMBL/GenBank/DDBJ databases">
        <title>Genome assembly of Chondromyces apiculatus DSM 436.</title>
        <authorList>
            <person name="Sharma G."/>
            <person name="Khatri I."/>
            <person name="Kaur C."/>
            <person name="Mayilraj S."/>
            <person name="Subramanian S."/>
        </authorList>
    </citation>
    <scope>NUCLEOTIDE SEQUENCE [LARGE SCALE GENOMIC DNA]</scope>
    <source>
        <strain evidence="3 4">DSM 436</strain>
    </source>
</reference>
<proteinExistence type="predicted"/>
<feature type="region of interest" description="Disordered" evidence="1">
    <location>
        <begin position="372"/>
        <end position="421"/>
    </location>
</feature>
<dbReference type="STRING" id="1192034.CAP_3177"/>
<feature type="domain" description="DUF2169" evidence="2">
    <location>
        <begin position="23"/>
        <end position="300"/>
    </location>
</feature>
<feature type="compositionally biased region" description="Low complexity" evidence="1">
    <location>
        <begin position="472"/>
        <end position="482"/>
    </location>
</feature>
<dbReference type="AlphaFoldDB" id="A0A017T9F6"/>
<sequence>MDVISLSSPRTAGLVWQPKPGSFMLSVLYKVTFTLSPSRSELAPTQDPVVEADNHWNDDEWRSLHSASDLIPTKPRAEVVLVGQAFAPKGQPVRSLIAGFTVGTTEKSIEVMCDRHFTQDGALHEGQRFTRMPLVYERASGGPGTWNLAGIRHGVRDAYGRMGVPNLQPPGVVVHAPEDFVEPVGFGPMAPTWPVRREKLGLNAASFTTSSLAYAPLPEGFNYAFFNVAPPDQWVDALRDNERIVLENLHPDHPRLVTSLPGIRPRAFVDGRQGATQALEMRPDTLLIDTDRGVCSLLFRGILPLSHASESGRVLIAMEQGLQTLTYADVERMARKGGGDVEVTALNVSPRTDPPPMPTMKRAQTLVAPMDHARSSSLPFAQPGAPPAADDGRAPKNPGGLPFMQPGASPAGDEARVPQVSGGLPFMQSGVFPAGDEGRAPKSGGGLPFMQSGALPAVEEVRGPQGAGGLPFGASPGGAPAPSSVPSPPSPSVPPASPAAPAPPAAMPSPAPVAPPAPVHNPAASSFSGMGSFAPPAAVSPPPLYAGDAAARMGAVAAPASVAAVGAMSPWASGAPRGDAFSAPVAPAPVGSPPSAPRGPVGAGLPGSAAAASDAAADASSRPILSPMPVGSSPASLPAVEKSPRVAAGEVLDLIWYDDAYVPRVRAWWEELVTALDFEPSDPRRDLGVEDPEKARSRHNVFGIMSDAPVIDTAGVAQAIVEAVGERGRFNPPLALVGGELRFPFDEVETLRAHIVTITPMVGSDKRLKDNVDSVSGLLKTDYFQGSTGVAEKVTRELREQFREVNRALPASYLDTHVERLLLEQRHYSIRKVFGGEFIRALLVAPSTGGGGSGAEGAIPVYLPKHLDQTLPMLVVMKARLIVSAHLQQDPYEASPYALRAVALGRSLQLEGLRGAASWRGSGR</sequence>
<evidence type="ECO:0000259" key="2">
    <source>
        <dbReference type="Pfam" id="PF09937"/>
    </source>
</evidence>
<evidence type="ECO:0000313" key="3">
    <source>
        <dbReference type="EMBL" id="EYF05450.1"/>
    </source>
</evidence>
<keyword evidence="4" id="KW-1185">Reference proteome</keyword>
<dbReference type="EMBL" id="ASRX01000023">
    <property type="protein sequence ID" value="EYF05450.1"/>
    <property type="molecule type" value="Genomic_DNA"/>
</dbReference>
<name>A0A017T9F6_9BACT</name>
<dbReference type="Pfam" id="PF09937">
    <property type="entry name" value="DUF2169"/>
    <property type="match status" value="1"/>
</dbReference>
<protein>
    <recommendedName>
        <fullName evidence="2">DUF2169 domain-containing protein</fullName>
    </recommendedName>
</protein>
<accession>A0A017T9F6</accession>
<feature type="compositionally biased region" description="Pro residues" evidence="1">
    <location>
        <begin position="483"/>
        <end position="513"/>
    </location>
</feature>
<comment type="caution">
    <text evidence="3">The sequence shown here is derived from an EMBL/GenBank/DDBJ whole genome shotgun (WGS) entry which is preliminary data.</text>
</comment>
<feature type="compositionally biased region" description="Low complexity" evidence="1">
    <location>
        <begin position="608"/>
        <end position="621"/>
    </location>
</feature>
<gene>
    <name evidence="3" type="ORF">CAP_3177</name>
</gene>